<reference evidence="6 7" key="1">
    <citation type="submission" date="2023-06" db="EMBL/GenBank/DDBJ databases">
        <title>Marinobacter azerbaijanicus a moderately halophilic, isolated from Urmia Lake in Azerbaijan region of Iran.</title>
        <authorList>
            <person name="Sanchez-Porro C."/>
            <person name="Aghdam E.M."/>
            <person name="Saheb S.M."/>
            <person name="Tarhriz V."/>
            <person name="Kazemi E."/>
            <person name="Ammozegar M.A."/>
            <person name="Ventosa A."/>
            <person name="Hejazi M.S."/>
        </authorList>
    </citation>
    <scope>NUCLEOTIDE SEQUENCE [LARGE SCALE GENOMIC DNA]</scope>
    <source>
        <strain evidence="6 7">TBZ242</strain>
    </source>
</reference>
<protein>
    <submittedName>
        <fullName evidence="6">Glycosyltransferase family A protein</fullName>
        <ecNumber evidence="6">2.4.-.-</ecNumber>
    </submittedName>
</protein>
<evidence type="ECO:0000256" key="1">
    <source>
        <dbReference type="ARBA" id="ARBA00006739"/>
    </source>
</evidence>
<dbReference type="Pfam" id="PF02709">
    <property type="entry name" value="Glyco_transf_7C"/>
    <property type="match status" value="1"/>
</dbReference>
<comment type="caution">
    <text evidence="6">The sequence shown here is derived from an EMBL/GenBank/DDBJ whole genome shotgun (WGS) entry which is preliminary data.</text>
</comment>
<comment type="similarity">
    <text evidence="1">Belongs to the glycosyltransferase 2 family.</text>
</comment>
<dbReference type="PANTHER" id="PTHR43179">
    <property type="entry name" value="RHAMNOSYLTRANSFERASE WBBL"/>
    <property type="match status" value="1"/>
</dbReference>
<dbReference type="GO" id="GO:0016757">
    <property type="term" value="F:glycosyltransferase activity"/>
    <property type="evidence" value="ECO:0007669"/>
    <property type="project" value="UniProtKB-KW"/>
</dbReference>
<dbReference type="RefSeq" id="WP_285391162.1">
    <property type="nucleotide sequence ID" value="NZ_JASSVS010000006.1"/>
</dbReference>
<keyword evidence="7" id="KW-1185">Reference proteome</keyword>
<evidence type="ECO:0000259" key="4">
    <source>
        <dbReference type="Pfam" id="PF00535"/>
    </source>
</evidence>
<organism evidence="6 7">
    <name type="scientific">Marinobacter azerbaijanicus</name>
    <dbReference type="NCBI Taxonomy" id="3050455"/>
    <lineage>
        <taxon>Bacteria</taxon>
        <taxon>Pseudomonadati</taxon>
        <taxon>Pseudomonadota</taxon>
        <taxon>Gammaproteobacteria</taxon>
        <taxon>Pseudomonadales</taxon>
        <taxon>Marinobacteraceae</taxon>
        <taxon>Marinobacter</taxon>
    </lineage>
</organism>
<dbReference type="SUPFAM" id="SSF53448">
    <property type="entry name" value="Nucleotide-diphospho-sugar transferases"/>
    <property type="match status" value="1"/>
</dbReference>
<accession>A0ABT7IE49</accession>
<dbReference type="EMBL" id="JASSVS010000006">
    <property type="protein sequence ID" value="MDL0432012.1"/>
    <property type="molecule type" value="Genomic_DNA"/>
</dbReference>
<keyword evidence="3 6" id="KW-0808">Transferase</keyword>
<dbReference type="InterPro" id="IPR029044">
    <property type="entry name" value="Nucleotide-diphossugar_trans"/>
</dbReference>
<dbReference type="Proteomes" id="UP001227964">
    <property type="component" value="Unassembled WGS sequence"/>
</dbReference>
<dbReference type="InterPro" id="IPR027791">
    <property type="entry name" value="Galactosyl_T_C"/>
</dbReference>
<feature type="domain" description="Glycosyltransferase 2-like" evidence="4">
    <location>
        <begin position="19"/>
        <end position="151"/>
    </location>
</feature>
<evidence type="ECO:0000313" key="6">
    <source>
        <dbReference type="EMBL" id="MDL0432012.1"/>
    </source>
</evidence>
<feature type="domain" description="Galactosyltransferase C-terminal" evidence="5">
    <location>
        <begin position="160"/>
        <end position="202"/>
    </location>
</feature>
<name>A0ABT7IE49_9GAMM</name>
<keyword evidence="2 6" id="KW-0328">Glycosyltransferase</keyword>
<evidence type="ECO:0000256" key="3">
    <source>
        <dbReference type="ARBA" id="ARBA00022679"/>
    </source>
</evidence>
<evidence type="ECO:0000313" key="7">
    <source>
        <dbReference type="Proteomes" id="UP001227964"/>
    </source>
</evidence>
<dbReference type="Pfam" id="PF00535">
    <property type="entry name" value="Glycos_transf_2"/>
    <property type="match status" value="1"/>
</dbReference>
<gene>
    <name evidence="6" type="ORF">QPM17_12775</name>
</gene>
<evidence type="ECO:0000259" key="5">
    <source>
        <dbReference type="Pfam" id="PF02709"/>
    </source>
</evidence>
<evidence type="ECO:0000256" key="2">
    <source>
        <dbReference type="ARBA" id="ARBA00022676"/>
    </source>
</evidence>
<sequence>MDSNYYTTKEASEGSLIDLVIPVYNGAALLKAREQELFELAEKNPDLRIFVVDDGSEDDFAGAVEALTRHQRVIAITLSENGGRAVARNAGAFAGSAPFICFVDVDCKPCEDWVRILRDAVRRGRQFVFGRVECIEQTFWSRYVNDVYRSREAGARHDGANMSSQIFMVRRYHFENCGGFFEGYRYYGFEDRDLFNRLVANEGLEPVLCKSLVVRHEPEIGPDAICRKMYIGGKYSAGVYAERFPTSYRQSDYWYFDFRQHGRVFVAGLAIMLCLYEPLLKLPADFYNSKLFPYVFRKYTAKLLFALCFARGTRDSSR</sequence>
<dbReference type="Gene3D" id="3.90.550.10">
    <property type="entry name" value="Spore Coat Polysaccharide Biosynthesis Protein SpsA, Chain A"/>
    <property type="match status" value="1"/>
</dbReference>
<dbReference type="PANTHER" id="PTHR43179:SF12">
    <property type="entry name" value="GALACTOFURANOSYLTRANSFERASE GLFT2"/>
    <property type="match status" value="1"/>
</dbReference>
<dbReference type="CDD" id="cd00761">
    <property type="entry name" value="Glyco_tranf_GTA_type"/>
    <property type="match status" value="1"/>
</dbReference>
<dbReference type="EC" id="2.4.-.-" evidence="6"/>
<proteinExistence type="inferred from homology"/>
<dbReference type="InterPro" id="IPR001173">
    <property type="entry name" value="Glyco_trans_2-like"/>
</dbReference>